<dbReference type="EMBL" id="AMCI01003316">
    <property type="protein sequence ID" value="EJX00589.1"/>
    <property type="molecule type" value="Genomic_DNA"/>
</dbReference>
<feature type="transmembrane region" description="Helical" evidence="1">
    <location>
        <begin position="27"/>
        <end position="44"/>
    </location>
</feature>
<gene>
    <name evidence="2" type="ORF">EVA_11307</name>
</gene>
<accession>J9G188</accession>
<keyword evidence="1" id="KW-0472">Membrane</keyword>
<keyword evidence="1" id="KW-1133">Transmembrane helix</keyword>
<dbReference type="AlphaFoldDB" id="J9G188"/>
<name>J9G188_9ZZZZ</name>
<reference evidence="2" key="1">
    <citation type="journal article" date="2012" name="PLoS ONE">
        <title>Gene sets for utilization of primary and secondary nutrition supplies in the distal gut of endangered iberian lynx.</title>
        <authorList>
            <person name="Alcaide M."/>
            <person name="Messina E."/>
            <person name="Richter M."/>
            <person name="Bargiela R."/>
            <person name="Peplies J."/>
            <person name="Huws S.A."/>
            <person name="Newbold C.J."/>
            <person name="Golyshin P.N."/>
            <person name="Simon M.A."/>
            <person name="Lopez G."/>
            <person name="Yakimov M.M."/>
            <person name="Ferrer M."/>
        </authorList>
    </citation>
    <scope>NUCLEOTIDE SEQUENCE</scope>
</reference>
<keyword evidence="1" id="KW-0812">Transmembrane</keyword>
<evidence type="ECO:0000256" key="1">
    <source>
        <dbReference type="SAM" id="Phobius"/>
    </source>
</evidence>
<organism evidence="2">
    <name type="scientific">gut metagenome</name>
    <dbReference type="NCBI Taxonomy" id="749906"/>
    <lineage>
        <taxon>unclassified sequences</taxon>
        <taxon>metagenomes</taxon>
        <taxon>organismal metagenomes</taxon>
    </lineage>
</organism>
<proteinExistence type="predicted"/>
<protein>
    <submittedName>
        <fullName evidence="2">Uncharacterized protein</fullName>
    </submittedName>
</protein>
<comment type="caution">
    <text evidence="2">The sequence shown here is derived from an EMBL/GenBank/DDBJ whole genome shotgun (WGS) entry which is preliminary data.</text>
</comment>
<sequence>MVSAYWILATTPSATSRSNPQKIIRNKFLITVLSFIVYRLLFIIYRFSFIVNHLACRLFIAFHYLIHAKQK</sequence>
<evidence type="ECO:0000313" key="2">
    <source>
        <dbReference type="EMBL" id="EJX00589.1"/>
    </source>
</evidence>